<proteinExistence type="predicted"/>
<sequence>MDNGGNQPEVERGDRSTDGLHLLKWIDPKAITKEEVEKLWNNLKSQDYAFDDTTRDRGDIFVASMIAPQSMHFALGKDGHVSVQNIVPKVNANISLVTWNKVPISEIVEAGRELIKYLFDEYKLNRVSTFIPIFNEQAIRLVTLLGFKYEGEIRGIFLTGGKYYNTLIYGLLRSEYLRGEVTH</sequence>
<evidence type="ECO:0000313" key="1">
    <source>
        <dbReference type="EMBL" id="KKN34356.1"/>
    </source>
</evidence>
<evidence type="ECO:0008006" key="2">
    <source>
        <dbReference type="Google" id="ProtNLM"/>
    </source>
</evidence>
<dbReference type="SUPFAM" id="SSF55729">
    <property type="entry name" value="Acyl-CoA N-acyltransferases (Nat)"/>
    <property type="match status" value="1"/>
</dbReference>
<accession>A0A0F9SBK1</accession>
<protein>
    <recommendedName>
        <fullName evidence="2">N-acetyltransferase domain-containing protein</fullName>
    </recommendedName>
</protein>
<name>A0A0F9SBK1_9ZZZZ</name>
<dbReference type="InterPro" id="IPR016181">
    <property type="entry name" value="Acyl_CoA_acyltransferase"/>
</dbReference>
<dbReference type="Gene3D" id="3.40.630.30">
    <property type="match status" value="1"/>
</dbReference>
<reference evidence="1" key="1">
    <citation type="journal article" date="2015" name="Nature">
        <title>Complex archaea that bridge the gap between prokaryotes and eukaryotes.</title>
        <authorList>
            <person name="Spang A."/>
            <person name="Saw J.H."/>
            <person name="Jorgensen S.L."/>
            <person name="Zaremba-Niedzwiedzka K."/>
            <person name="Martijn J."/>
            <person name="Lind A.E."/>
            <person name="van Eijk R."/>
            <person name="Schleper C."/>
            <person name="Guy L."/>
            <person name="Ettema T.J."/>
        </authorList>
    </citation>
    <scope>NUCLEOTIDE SEQUENCE</scope>
</reference>
<dbReference type="EMBL" id="LAZR01002110">
    <property type="protein sequence ID" value="KKN34356.1"/>
    <property type="molecule type" value="Genomic_DNA"/>
</dbReference>
<organism evidence="1">
    <name type="scientific">marine sediment metagenome</name>
    <dbReference type="NCBI Taxonomy" id="412755"/>
    <lineage>
        <taxon>unclassified sequences</taxon>
        <taxon>metagenomes</taxon>
        <taxon>ecological metagenomes</taxon>
    </lineage>
</organism>
<comment type="caution">
    <text evidence="1">The sequence shown here is derived from an EMBL/GenBank/DDBJ whole genome shotgun (WGS) entry which is preliminary data.</text>
</comment>
<gene>
    <name evidence="1" type="ORF">LCGC14_0794470</name>
</gene>
<dbReference type="AlphaFoldDB" id="A0A0F9SBK1"/>